<dbReference type="WBParaSite" id="JU765_v2.g19858.t1">
    <property type="protein sequence ID" value="JU765_v2.g19858.t1"/>
    <property type="gene ID" value="JU765_v2.g19858"/>
</dbReference>
<protein>
    <submittedName>
        <fullName evidence="2">CBM21 domain-containing protein</fullName>
    </submittedName>
</protein>
<name>A0AC34QVS9_9BILA</name>
<evidence type="ECO:0000313" key="2">
    <source>
        <dbReference type="WBParaSite" id="JU765_v2.g19858.t1"/>
    </source>
</evidence>
<accession>A0AC34QVS9</accession>
<organism evidence="1 2">
    <name type="scientific">Panagrolaimus sp. JU765</name>
    <dbReference type="NCBI Taxonomy" id="591449"/>
    <lineage>
        <taxon>Eukaryota</taxon>
        <taxon>Metazoa</taxon>
        <taxon>Ecdysozoa</taxon>
        <taxon>Nematoda</taxon>
        <taxon>Chromadorea</taxon>
        <taxon>Rhabditida</taxon>
        <taxon>Tylenchina</taxon>
        <taxon>Panagrolaimomorpha</taxon>
        <taxon>Panagrolaimoidea</taxon>
        <taxon>Panagrolaimidae</taxon>
        <taxon>Panagrolaimus</taxon>
    </lineage>
</organism>
<evidence type="ECO:0000313" key="1">
    <source>
        <dbReference type="Proteomes" id="UP000887576"/>
    </source>
</evidence>
<sequence length="304" mass="35311">MLSKIQNNTIKNKKYGKNFKKLVCSKNGNFILDVDNDHTSEDEHVETESDESINSYKEKKVRFADDCGGVLENVRILTEPSVSTSQISPSQIDRYSRDSNAFLKMRQAKTKLNKILYEDCSDDDDFDVTKNIIYGKSRSFNQQVNMFEMLDEQKVALDNVLLQNDHCKMMGTIKVKNIVFEKHVFVRCTFDDWKNFSDCLAVYQTSLTSLYDIFGFEIKIPINDNDVNKIEFCVLYNAEGKNYWDSNDGKNYSLTFTKHTTKPTINFLQCHQNNNYVAYECKKSLNQWSQFTNGRDLHANVSYC</sequence>
<reference evidence="2" key="1">
    <citation type="submission" date="2022-11" db="UniProtKB">
        <authorList>
            <consortium name="WormBaseParasite"/>
        </authorList>
    </citation>
    <scope>IDENTIFICATION</scope>
</reference>
<proteinExistence type="predicted"/>
<dbReference type="Proteomes" id="UP000887576">
    <property type="component" value="Unplaced"/>
</dbReference>